<protein>
    <submittedName>
        <fullName evidence="1">SDR family NAD(P)-dependent oxidoreductase</fullName>
    </submittedName>
</protein>
<keyword evidence="2" id="KW-1185">Reference proteome</keyword>
<name>A0A9X9WR07_9PROT</name>
<dbReference type="Pfam" id="PF00106">
    <property type="entry name" value="adh_short"/>
    <property type="match status" value="1"/>
</dbReference>
<organism evidence="1 2">
    <name type="scientific">Neoroseomonas soli</name>
    <dbReference type="NCBI Taxonomy" id="1081025"/>
    <lineage>
        <taxon>Bacteria</taxon>
        <taxon>Pseudomonadati</taxon>
        <taxon>Pseudomonadota</taxon>
        <taxon>Alphaproteobacteria</taxon>
        <taxon>Acetobacterales</taxon>
        <taxon>Acetobacteraceae</taxon>
        <taxon>Neoroseomonas</taxon>
    </lineage>
</organism>
<reference evidence="1" key="2">
    <citation type="journal article" date="2021" name="Syst. Appl. Microbiol.">
        <title>Roseomonas hellenica sp. nov., isolated from roots of wild-growing Alkanna tinctoria.</title>
        <authorList>
            <person name="Rat A."/>
            <person name="Naranjo H.D."/>
            <person name="Lebbe L."/>
            <person name="Cnockaert M."/>
            <person name="Krigas N."/>
            <person name="Grigoriadou K."/>
            <person name="Maloupa E."/>
            <person name="Willems A."/>
        </authorList>
    </citation>
    <scope>NUCLEOTIDE SEQUENCE</scope>
    <source>
        <strain evidence="1">LMG 31231</strain>
    </source>
</reference>
<proteinExistence type="predicted"/>
<dbReference type="InterPro" id="IPR036291">
    <property type="entry name" value="NAD(P)-bd_dom_sf"/>
</dbReference>
<sequence>MSGKVAVVTGAAQGLGRACAEHFLDAGAKVVRADLDVESLGPTAVSTNSCCGTGPPTNASERQV</sequence>
<dbReference type="SUPFAM" id="SSF51735">
    <property type="entry name" value="NAD(P)-binding Rossmann-fold domains"/>
    <property type="match status" value="1"/>
</dbReference>
<comment type="caution">
    <text evidence="1">The sequence shown here is derived from an EMBL/GenBank/DDBJ whole genome shotgun (WGS) entry which is preliminary data.</text>
</comment>
<evidence type="ECO:0000313" key="1">
    <source>
        <dbReference type="EMBL" id="MBR0669586.1"/>
    </source>
</evidence>
<evidence type="ECO:0000313" key="2">
    <source>
        <dbReference type="Proteomes" id="UP001138751"/>
    </source>
</evidence>
<dbReference type="AlphaFoldDB" id="A0A9X9WR07"/>
<dbReference type="Proteomes" id="UP001138751">
    <property type="component" value="Unassembled WGS sequence"/>
</dbReference>
<gene>
    <name evidence="1" type="ORF">GXW76_00240</name>
</gene>
<accession>A0A9X9WR07</accession>
<dbReference type="Gene3D" id="3.40.50.720">
    <property type="entry name" value="NAD(P)-binding Rossmann-like Domain"/>
    <property type="match status" value="1"/>
</dbReference>
<dbReference type="InterPro" id="IPR002347">
    <property type="entry name" value="SDR_fam"/>
</dbReference>
<dbReference type="EMBL" id="JAAEDM010000001">
    <property type="protein sequence ID" value="MBR0669586.1"/>
    <property type="molecule type" value="Genomic_DNA"/>
</dbReference>
<reference evidence="1" key="1">
    <citation type="submission" date="2020-01" db="EMBL/GenBank/DDBJ databases">
        <authorList>
            <person name="Rat A."/>
        </authorList>
    </citation>
    <scope>NUCLEOTIDE SEQUENCE</scope>
    <source>
        <strain evidence="1">LMG 31231</strain>
    </source>
</reference>